<evidence type="ECO:0000313" key="2">
    <source>
        <dbReference type="EMBL" id="MCY1007205.1"/>
    </source>
</evidence>
<evidence type="ECO:0000256" key="1">
    <source>
        <dbReference type="SAM" id="Phobius"/>
    </source>
</evidence>
<comment type="caution">
    <text evidence="2">The sequence shown here is derived from an EMBL/GenBank/DDBJ whole genome shotgun (WGS) entry which is preliminary data.</text>
</comment>
<organism evidence="2 3">
    <name type="scientific">Nannocystis pusilla</name>
    <dbReference type="NCBI Taxonomy" id="889268"/>
    <lineage>
        <taxon>Bacteria</taxon>
        <taxon>Pseudomonadati</taxon>
        <taxon>Myxococcota</taxon>
        <taxon>Polyangia</taxon>
        <taxon>Nannocystales</taxon>
        <taxon>Nannocystaceae</taxon>
        <taxon>Nannocystis</taxon>
    </lineage>
</organism>
<sequence length="186" mass="20283">MNPANPPTSPRSSAPALAIETLTDMNWSRFVQVSAVGILIPAAILAPVLLWALHFPEMTLWRSFVGLVKIFFVLVPMAVVVHGSRSGVEYLKRTICRIEVFEHGVEIRDGQGVLLGETVDGSARVSRANLKTNRGMYGAVALEYRGGKVLLTPPQFVGAYPGMPATHGTWRPVPEATYELLLRFAA</sequence>
<keyword evidence="1" id="KW-0472">Membrane</keyword>
<keyword evidence="1" id="KW-0812">Transmembrane</keyword>
<keyword evidence="3" id="KW-1185">Reference proteome</keyword>
<keyword evidence="1" id="KW-1133">Transmembrane helix</keyword>
<gene>
    <name evidence="2" type="ORF">OV079_16905</name>
</gene>
<dbReference type="EMBL" id="JAPNKE010000002">
    <property type="protein sequence ID" value="MCY1007205.1"/>
    <property type="molecule type" value="Genomic_DNA"/>
</dbReference>
<dbReference type="Proteomes" id="UP001150924">
    <property type="component" value="Unassembled WGS sequence"/>
</dbReference>
<dbReference type="AlphaFoldDB" id="A0A9X3EP06"/>
<feature type="transmembrane region" description="Helical" evidence="1">
    <location>
        <begin position="60"/>
        <end position="83"/>
    </location>
</feature>
<dbReference type="RefSeq" id="WP_267769796.1">
    <property type="nucleotide sequence ID" value="NZ_JAPNKE010000002.1"/>
</dbReference>
<name>A0A9X3EP06_9BACT</name>
<feature type="transmembrane region" description="Helical" evidence="1">
    <location>
        <begin position="30"/>
        <end position="54"/>
    </location>
</feature>
<reference evidence="2" key="1">
    <citation type="submission" date="2022-11" db="EMBL/GenBank/DDBJ databases">
        <title>Minimal conservation of predation-associated metabolite biosynthetic gene clusters underscores biosynthetic potential of Myxococcota including descriptions for ten novel species: Archangium lansinium sp. nov., Myxococcus landrumus sp. nov., Nannocystis bai.</title>
        <authorList>
            <person name="Ahearne A."/>
            <person name="Stevens C."/>
            <person name="Phillips K."/>
        </authorList>
    </citation>
    <scope>NUCLEOTIDE SEQUENCE</scope>
    <source>
        <strain evidence="2">Na p29</strain>
    </source>
</reference>
<protein>
    <submittedName>
        <fullName evidence="2">Uncharacterized protein</fullName>
    </submittedName>
</protein>
<evidence type="ECO:0000313" key="3">
    <source>
        <dbReference type="Proteomes" id="UP001150924"/>
    </source>
</evidence>
<accession>A0A9X3EP06</accession>
<proteinExistence type="predicted"/>